<dbReference type="Proteomes" id="UP000499080">
    <property type="component" value="Unassembled WGS sequence"/>
</dbReference>
<sequence length="39" mass="4278">DLWINGGHGPSVAQVAHWIRWSWNQVAVDSNSVAATYAL</sequence>
<gene>
    <name evidence="1" type="ORF">AVEN_194345_1</name>
</gene>
<dbReference type="EMBL" id="BGPR01010325">
    <property type="protein sequence ID" value="GBN45569.1"/>
    <property type="molecule type" value="Genomic_DNA"/>
</dbReference>
<dbReference type="AlphaFoldDB" id="A0A4Y2P3J0"/>
<feature type="non-terminal residue" evidence="1">
    <location>
        <position position="1"/>
    </location>
</feature>
<keyword evidence="2" id="KW-1185">Reference proteome</keyword>
<evidence type="ECO:0000313" key="1">
    <source>
        <dbReference type="EMBL" id="GBN45569.1"/>
    </source>
</evidence>
<reference evidence="1 2" key="1">
    <citation type="journal article" date="2019" name="Sci. Rep.">
        <title>Orb-weaving spider Araneus ventricosus genome elucidates the spidroin gene catalogue.</title>
        <authorList>
            <person name="Kono N."/>
            <person name="Nakamura H."/>
            <person name="Ohtoshi R."/>
            <person name="Moran D.A.P."/>
            <person name="Shinohara A."/>
            <person name="Yoshida Y."/>
            <person name="Fujiwara M."/>
            <person name="Mori M."/>
            <person name="Tomita M."/>
            <person name="Arakawa K."/>
        </authorList>
    </citation>
    <scope>NUCLEOTIDE SEQUENCE [LARGE SCALE GENOMIC DNA]</scope>
</reference>
<protein>
    <submittedName>
        <fullName evidence="1">Uncharacterized protein</fullName>
    </submittedName>
</protein>
<accession>A0A4Y2P3J0</accession>
<comment type="caution">
    <text evidence="1">The sequence shown here is derived from an EMBL/GenBank/DDBJ whole genome shotgun (WGS) entry which is preliminary data.</text>
</comment>
<organism evidence="1 2">
    <name type="scientific">Araneus ventricosus</name>
    <name type="common">Orbweaver spider</name>
    <name type="synonym">Epeira ventricosa</name>
    <dbReference type="NCBI Taxonomy" id="182803"/>
    <lineage>
        <taxon>Eukaryota</taxon>
        <taxon>Metazoa</taxon>
        <taxon>Ecdysozoa</taxon>
        <taxon>Arthropoda</taxon>
        <taxon>Chelicerata</taxon>
        <taxon>Arachnida</taxon>
        <taxon>Araneae</taxon>
        <taxon>Araneomorphae</taxon>
        <taxon>Entelegynae</taxon>
        <taxon>Araneoidea</taxon>
        <taxon>Araneidae</taxon>
        <taxon>Araneus</taxon>
    </lineage>
</organism>
<evidence type="ECO:0000313" key="2">
    <source>
        <dbReference type="Proteomes" id="UP000499080"/>
    </source>
</evidence>
<name>A0A4Y2P3J0_ARAVE</name>
<proteinExistence type="predicted"/>